<reference evidence="2 3" key="1">
    <citation type="submission" date="2018-06" db="EMBL/GenBank/DDBJ databases">
        <title>Genome Sequence of the Brown Rot Fungal Pathogen Monilinia fructigena.</title>
        <authorList>
            <person name="Landi L."/>
            <person name="De Miccolis Angelini R.M."/>
            <person name="Pollastro S."/>
            <person name="Abate D."/>
            <person name="Faretra F."/>
            <person name="Romanazzi G."/>
        </authorList>
    </citation>
    <scope>NUCLEOTIDE SEQUENCE [LARGE SCALE GENOMIC DNA]</scope>
    <source>
        <strain evidence="2 3">Mfrg269</strain>
    </source>
</reference>
<feature type="compositionally biased region" description="Basic and acidic residues" evidence="1">
    <location>
        <begin position="53"/>
        <end position="71"/>
    </location>
</feature>
<dbReference type="OrthoDB" id="1678912at2759"/>
<gene>
    <name evidence="2" type="ORF">DID88_004750</name>
</gene>
<dbReference type="EMBL" id="QKRW01000022">
    <property type="protein sequence ID" value="RAL62909.1"/>
    <property type="molecule type" value="Genomic_DNA"/>
</dbReference>
<feature type="region of interest" description="Disordered" evidence="1">
    <location>
        <begin position="53"/>
        <end position="83"/>
    </location>
</feature>
<proteinExistence type="predicted"/>
<dbReference type="Proteomes" id="UP000249056">
    <property type="component" value="Unassembled WGS sequence"/>
</dbReference>
<protein>
    <submittedName>
        <fullName evidence="2">Uncharacterized protein</fullName>
    </submittedName>
</protein>
<keyword evidence="3" id="KW-1185">Reference proteome</keyword>
<feature type="region of interest" description="Disordered" evidence="1">
    <location>
        <begin position="1"/>
        <end position="20"/>
    </location>
</feature>
<evidence type="ECO:0000313" key="2">
    <source>
        <dbReference type="EMBL" id="RAL62909.1"/>
    </source>
</evidence>
<evidence type="ECO:0000256" key="1">
    <source>
        <dbReference type="SAM" id="MobiDB-lite"/>
    </source>
</evidence>
<evidence type="ECO:0000313" key="3">
    <source>
        <dbReference type="Proteomes" id="UP000249056"/>
    </source>
</evidence>
<accession>A0A395IX18</accession>
<dbReference type="AlphaFoldDB" id="A0A395IX18"/>
<organism evidence="2 3">
    <name type="scientific">Monilinia fructigena</name>
    <dbReference type="NCBI Taxonomy" id="38457"/>
    <lineage>
        <taxon>Eukaryota</taxon>
        <taxon>Fungi</taxon>
        <taxon>Dikarya</taxon>
        <taxon>Ascomycota</taxon>
        <taxon>Pezizomycotina</taxon>
        <taxon>Leotiomycetes</taxon>
        <taxon>Helotiales</taxon>
        <taxon>Sclerotiniaceae</taxon>
        <taxon>Monilinia</taxon>
    </lineage>
</organism>
<sequence length="83" mass="9289">MRDNFSMGVSGSVQTPLGVTTGEDKIIGDKMFESLQMVTRSLVQVETKMDHQFDRKPIDDKDAAETTKWDEGGDNMDLFFDGP</sequence>
<name>A0A395IX18_9HELO</name>
<comment type="caution">
    <text evidence="2">The sequence shown here is derived from an EMBL/GenBank/DDBJ whole genome shotgun (WGS) entry which is preliminary data.</text>
</comment>
<feature type="compositionally biased region" description="Polar residues" evidence="1">
    <location>
        <begin position="7"/>
        <end position="18"/>
    </location>
</feature>